<dbReference type="AlphaFoldDB" id="A0A8J2PRB9"/>
<accession>A0A8J2PRB9</accession>
<feature type="non-terminal residue" evidence="1">
    <location>
        <position position="294"/>
    </location>
</feature>
<dbReference type="EMBL" id="CAJVCH010569947">
    <property type="protein sequence ID" value="CAG7833595.1"/>
    <property type="molecule type" value="Genomic_DNA"/>
</dbReference>
<sequence length="294" mass="33552">SCFEFTISNWFLTVVALKDFVPSGGNISVEKLTKLSVFGSGSLTLHEISLLQYFIDKVRTPSLRSFFLEENLFYRQLADITTATLSDGDYTIGNFLAKNCSSIKCLTIERTPIVVKASVETSQQLCNLQLDEFSCNLALSSTAAAASSVGYENLMKHQRQLHSLAINVRGLRTMPSSNVDRFYETIEKCSGTLRTIHFDAISAIGGHDRELNNDVAEVVHDFQIYENCHQLQYLEMERNLFAEKLPQLINLRSFSAKGNREMPYRLHRSYRKLWRLRQIVVRTLRGEMLKKVFT</sequence>
<organism evidence="1 2">
    <name type="scientific">Allacma fusca</name>
    <dbReference type="NCBI Taxonomy" id="39272"/>
    <lineage>
        <taxon>Eukaryota</taxon>
        <taxon>Metazoa</taxon>
        <taxon>Ecdysozoa</taxon>
        <taxon>Arthropoda</taxon>
        <taxon>Hexapoda</taxon>
        <taxon>Collembola</taxon>
        <taxon>Symphypleona</taxon>
        <taxon>Sminthuridae</taxon>
        <taxon>Allacma</taxon>
    </lineage>
</organism>
<protein>
    <submittedName>
        <fullName evidence="1">Uncharacterized protein</fullName>
    </submittedName>
</protein>
<name>A0A8J2PRB9_9HEXA</name>
<reference evidence="1" key="1">
    <citation type="submission" date="2021-06" db="EMBL/GenBank/DDBJ databases">
        <authorList>
            <person name="Hodson N. C."/>
            <person name="Mongue J. A."/>
            <person name="Jaron S. K."/>
        </authorList>
    </citation>
    <scope>NUCLEOTIDE SEQUENCE</scope>
</reference>
<proteinExistence type="predicted"/>
<dbReference type="Proteomes" id="UP000708208">
    <property type="component" value="Unassembled WGS sequence"/>
</dbReference>
<gene>
    <name evidence="1" type="ORF">AFUS01_LOCUS43202</name>
</gene>
<evidence type="ECO:0000313" key="1">
    <source>
        <dbReference type="EMBL" id="CAG7833595.1"/>
    </source>
</evidence>
<comment type="caution">
    <text evidence="1">The sequence shown here is derived from an EMBL/GenBank/DDBJ whole genome shotgun (WGS) entry which is preliminary data.</text>
</comment>
<keyword evidence="2" id="KW-1185">Reference proteome</keyword>
<evidence type="ECO:0000313" key="2">
    <source>
        <dbReference type="Proteomes" id="UP000708208"/>
    </source>
</evidence>